<name>A0ABR2VTU8_9FUNG</name>
<feature type="domain" description="Choline/carnitine acyltransferase" evidence="4">
    <location>
        <begin position="17"/>
        <end position="589"/>
    </location>
</feature>
<proteinExistence type="inferred from homology"/>
<dbReference type="PANTHER" id="PTHR22589">
    <property type="entry name" value="CARNITINE O-ACYLTRANSFERASE"/>
    <property type="match status" value="1"/>
</dbReference>
<evidence type="ECO:0000313" key="6">
    <source>
        <dbReference type="Proteomes" id="UP001479436"/>
    </source>
</evidence>
<dbReference type="PANTHER" id="PTHR22589:SF107">
    <property type="entry name" value="CHOLINE_CARNITINE ACYLTRANSFERASE DOMAIN-CONTAINING PROTEIN"/>
    <property type="match status" value="1"/>
</dbReference>
<keyword evidence="6" id="KW-1185">Reference proteome</keyword>
<dbReference type="InterPro" id="IPR042231">
    <property type="entry name" value="Cho/carn_acyl_trans_2"/>
</dbReference>
<dbReference type="Proteomes" id="UP001479436">
    <property type="component" value="Unassembled WGS sequence"/>
</dbReference>
<keyword evidence="2" id="KW-0808">Transferase</keyword>
<evidence type="ECO:0000256" key="2">
    <source>
        <dbReference type="ARBA" id="ARBA00022679"/>
    </source>
</evidence>
<gene>
    <name evidence="5" type="ORF">K7432_011982</name>
</gene>
<dbReference type="PROSITE" id="PS00439">
    <property type="entry name" value="ACYLTRANSF_C_1"/>
    <property type="match status" value="1"/>
</dbReference>
<dbReference type="SUPFAM" id="SSF52777">
    <property type="entry name" value="CoA-dependent acyltransferases"/>
    <property type="match status" value="2"/>
</dbReference>
<protein>
    <recommendedName>
        <fullName evidence="4">Choline/carnitine acyltransferase domain-containing protein</fullName>
    </recommendedName>
</protein>
<accession>A0ABR2VTU8</accession>
<sequence length="608" mass="68768">MSKVVPTFANQSTLPKLPVPDLKQTAERYLRSLEPFLSTEELEYSKAQVSDFIKSGGLGEILQERLVTHAKSCKTSWIEDWWIRKAYLEWRAPLLINSNWFLQFTDDINQGKLPKENGQGGFTNTQVKRAAHIVNKFIDYKELIDSQRLPAESTRMGNLCMNQYRCMFGVNRIPKRGCDEVVYHHSEHPQHIILLLKDQIYEVNVFGPSGKRVTDGDIEKKLWEAIEDVKRSESQPGVCILTSDDRDNWADAREQLLSIDPMNQASLERIQSALFAVCLDDRKVSSDLNRAHRNTFTGMDGHNRWFDTCLSIVLDSNGNGGVNGEHSPCDALIPSLVIEYALQEGLDPNSTTSGTPIEKPRKLKFKSDQKLDGMIHDAHVRAQKLIEESMSTILQYKDYGTEFIKQYGKVSPDAYVQMAMQIAFYRVHNDVASTYETASTRMFLHGRTETIRVMTKEAKELVLTMNNSNASAQEKYQMLQVASRRHIQNLKESSMGQGVDRHLFGLRMVMKSGESHPIFADPAFSKSSRWQLSTSSLSESIKLSATGFGAVDPEGYGINYLPGKQSIRFGIETKKTSSSSLERFSRELNKVLSELGEICQTVAPKNKL</sequence>
<evidence type="ECO:0000313" key="5">
    <source>
        <dbReference type="EMBL" id="KAK9700923.1"/>
    </source>
</evidence>
<dbReference type="InterPro" id="IPR000542">
    <property type="entry name" value="Carn_acyl_trans"/>
</dbReference>
<comment type="similarity">
    <text evidence="1">Belongs to the carnitine/choline acetyltransferase family.</text>
</comment>
<dbReference type="Pfam" id="PF00755">
    <property type="entry name" value="Carn_acyltransf"/>
    <property type="match status" value="1"/>
</dbReference>
<organism evidence="5 6">
    <name type="scientific">Basidiobolus ranarum</name>
    <dbReference type="NCBI Taxonomy" id="34480"/>
    <lineage>
        <taxon>Eukaryota</taxon>
        <taxon>Fungi</taxon>
        <taxon>Fungi incertae sedis</taxon>
        <taxon>Zoopagomycota</taxon>
        <taxon>Entomophthoromycotina</taxon>
        <taxon>Basidiobolomycetes</taxon>
        <taxon>Basidiobolales</taxon>
        <taxon>Basidiobolaceae</taxon>
        <taxon>Basidiobolus</taxon>
    </lineage>
</organism>
<reference evidence="5 6" key="1">
    <citation type="submission" date="2023-04" db="EMBL/GenBank/DDBJ databases">
        <title>Genome of Basidiobolus ranarum AG-B5.</title>
        <authorList>
            <person name="Stajich J.E."/>
            <person name="Carter-House D."/>
            <person name="Gryganskyi A."/>
        </authorList>
    </citation>
    <scope>NUCLEOTIDE SEQUENCE [LARGE SCALE GENOMIC DNA]</scope>
    <source>
        <strain evidence="5 6">AG-B5</strain>
    </source>
</reference>
<dbReference type="Gene3D" id="3.30.559.70">
    <property type="entry name" value="Choline/Carnitine o-acyltransferase, domain 2"/>
    <property type="match status" value="1"/>
</dbReference>
<comment type="caution">
    <text evidence="5">The sequence shown here is derived from an EMBL/GenBank/DDBJ whole genome shotgun (WGS) entry which is preliminary data.</text>
</comment>
<evidence type="ECO:0000256" key="3">
    <source>
        <dbReference type="ARBA" id="ARBA00023315"/>
    </source>
</evidence>
<evidence type="ECO:0000259" key="4">
    <source>
        <dbReference type="Pfam" id="PF00755"/>
    </source>
</evidence>
<dbReference type="InterPro" id="IPR023213">
    <property type="entry name" value="CAT-like_dom_sf"/>
</dbReference>
<dbReference type="EMBL" id="JASJQH010007864">
    <property type="protein sequence ID" value="KAK9700923.1"/>
    <property type="molecule type" value="Genomic_DNA"/>
</dbReference>
<evidence type="ECO:0000256" key="1">
    <source>
        <dbReference type="ARBA" id="ARBA00005232"/>
    </source>
</evidence>
<keyword evidence="3" id="KW-0012">Acyltransferase</keyword>
<dbReference type="Gene3D" id="3.30.559.10">
    <property type="entry name" value="Chloramphenicol acetyltransferase-like domain"/>
    <property type="match status" value="1"/>
</dbReference>
<dbReference type="InterPro" id="IPR039551">
    <property type="entry name" value="Cho/carn_acyl_trans"/>
</dbReference>